<gene>
    <name evidence="2" type="ORF">DL762_009764</name>
</gene>
<dbReference type="EMBL" id="QJNS01000576">
    <property type="protein sequence ID" value="RYO76549.1"/>
    <property type="molecule type" value="Genomic_DNA"/>
</dbReference>
<evidence type="ECO:0000259" key="1">
    <source>
        <dbReference type="Pfam" id="PF14420"/>
    </source>
</evidence>
<dbReference type="PANTHER" id="PTHR38788:SF3">
    <property type="entry name" value="CLR5 DOMAIN-CONTAINING PROTEIN"/>
    <property type="match status" value="1"/>
</dbReference>
<feature type="domain" description="Clr5" evidence="1">
    <location>
        <begin position="14"/>
        <end position="66"/>
    </location>
</feature>
<keyword evidence="3" id="KW-1185">Reference proteome</keyword>
<dbReference type="Pfam" id="PF14420">
    <property type="entry name" value="Clr5"/>
    <property type="match status" value="1"/>
</dbReference>
<reference evidence="2 3" key="1">
    <citation type="submission" date="2018-06" db="EMBL/GenBank/DDBJ databases">
        <title>Complete Genomes of Monosporascus.</title>
        <authorList>
            <person name="Robinson A.J."/>
            <person name="Natvig D.O."/>
        </authorList>
    </citation>
    <scope>NUCLEOTIDE SEQUENCE [LARGE SCALE GENOMIC DNA]</scope>
    <source>
        <strain evidence="2 3">CBS 609.92</strain>
    </source>
</reference>
<dbReference type="InterPro" id="IPR025676">
    <property type="entry name" value="Clr5_dom"/>
</dbReference>
<name>A0ABY0GTB3_9PEZI</name>
<protein>
    <recommendedName>
        <fullName evidence="1">Clr5 domain-containing protein</fullName>
    </recommendedName>
</protein>
<evidence type="ECO:0000313" key="2">
    <source>
        <dbReference type="EMBL" id="RYO76549.1"/>
    </source>
</evidence>
<accession>A0ABY0GTB3</accession>
<dbReference type="PANTHER" id="PTHR38788">
    <property type="entry name" value="CLR5 DOMAIN-CONTAINING PROTEIN"/>
    <property type="match status" value="1"/>
</dbReference>
<comment type="caution">
    <text evidence="2">The sequence shown here is derived from an EMBL/GenBank/DDBJ whole genome shotgun (WGS) entry which is preliminary data.</text>
</comment>
<evidence type="ECO:0000313" key="3">
    <source>
        <dbReference type="Proteomes" id="UP000294003"/>
    </source>
</evidence>
<dbReference type="Proteomes" id="UP000294003">
    <property type="component" value="Unassembled WGS sequence"/>
</dbReference>
<organism evidence="2 3">
    <name type="scientific">Monosporascus cannonballus</name>
    <dbReference type="NCBI Taxonomy" id="155416"/>
    <lineage>
        <taxon>Eukaryota</taxon>
        <taxon>Fungi</taxon>
        <taxon>Dikarya</taxon>
        <taxon>Ascomycota</taxon>
        <taxon>Pezizomycotina</taxon>
        <taxon>Sordariomycetes</taxon>
        <taxon>Xylariomycetidae</taxon>
        <taxon>Xylariales</taxon>
        <taxon>Xylariales incertae sedis</taxon>
        <taxon>Monosporascus</taxon>
    </lineage>
</organism>
<proteinExistence type="predicted"/>
<sequence length="605" mass="68047">MSQASLPLNKPATAEDWERLRDVVTRLYIDEDKTVGEVKRYMERHHNFFATIATYKKKLGSWNAFKNLRPGDVLQILRLRKPHDADRETSALLVRGKIVDPRSLRVYLARNPWLLAEAEAQGPLGPDAVQDVTCRSPNPLSSPSAVSNKLPRFSRRARTPDVSKKFIALLPSPRKALPDPQIYAAPEAMFRALHDYINRCFATRLWSWSEYCCWNMRGRYRPSALLNSFLDRIMTAALSVARQVNVVVVRQALDASFAILVRIFRNPPPDTVPKLLIVAIRLSRIGRDEIRRILFRFSRDLSFALGGPRDPLAVFWQRVMDTDDSQRLDATERILALCLSEFEKHTGRKNDLPASVYLLNFDIFERQKQHQAQLESVRRQLEKIDCHRIDQRLLSSLLLERQLAICKMELGEGRPDRAEAALLDLDVDHVNPKDEPFRLAWLGYVRWIRGDLPAAEQSYREGFLAAERTGSRDVVCEALFQLERFLSCTGQPLESEAVRARRFGVVQRMDSIACIDADDAHVPDCGGTTRGGRPSVLKIRIASGATGDRWRPSAFAELVEGPGALLGSGEVRYHVDDGQVAGLEDGACAAMSSTTPVPGATEGSA</sequence>